<dbReference type="Proteomes" id="UP001176961">
    <property type="component" value="Unassembled WGS sequence"/>
</dbReference>
<dbReference type="EMBL" id="CATQJL010000001">
    <property type="protein sequence ID" value="CAJ0591332.1"/>
    <property type="molecule type" value="Genomic_DNA"/>
</dbReference>
<evidence type="ECO:0000313" key="3">
    <source>
        <dbReference type="Proteomes" id="UP001176961"/>
    </source>
</evidence>
<organism evidence="2 3">
    <name type="scientific">Cylicocyclus nassatus</name>
    <name type="common">Nematode worm</name>
    <dbReference type="NCBI Taxonomy" id="53992"/>
    <lineage>
        <taxon>Eukaryota</taxon>
        <taxon>Metazoa</taxon>
        <taxon>Ecdysozoa</taxon>
        <taxon>Nematoda</taxon>
        <taxon>Chromadorea</taxon>
        <taxon>Rhabditida</taxon>
        <taxon>Rhabditina</taxon>
        <taxon>Rhabditomorpha</taxon>
        <taxon>Strongyloidea</taxon>
        <taxon>Strongylidae</taxon>
        <taxon>Cylicocyclus</taxon>
    </lineage>
</organism>
<gene>
    <name evidence="2" type="ORF">CYNAS_LOCUS3315</name>
</gene>
<keyword evidence="1" id="KW-1133">Transmembrane helix</keyword>
<evidence type="ECO:0000256" key="1">
    <source>
        <dbReference type="SAM" id="Phobius"/>
    </source>
</evidence>
<keyword evidence="1" id="KW-0472">Membrane</keyword>
<evidence type="ECO:0000313" key="2">
    <source>
        <dbReference type="EMBL" id="CAJ0591332.1"/>
    </source>
</evidence>
<proteinExistence type="predicted"/>
<dbReference type="AlphaFoldDB" id="A0AA36DSL9"/>
<protein>
    <submittedName>
        <fullName evidence="2">Uncharacterized protein</fullName>
    </submittedName>
</protein>
<keyword evidence="3" id="KW-1185">Reference proteome</keyword>
<comment type="caution">
    <text evidence="2">The sequence shown here is derived from an EMBL/GenBank/DDBJ whole genome shotgun (WGS) entry which is preliminary data.</text>
</comment>
<reference evidence="2" key="1">
    <citation type="submission" date="2023-07" db="EMBL/GenBank/DDBJ databases">
        <authorList>
            <consortium name="CYATHOMIX"/>
        </authorList>
    </citation>
    <scope>NUCLEOTIDE SEQUENCE</scope>
    <source>
        <strain evidence="2">N/A</strain>
    </source>
</reference>
<accession>A0AA36DSL9</accession>
<sequence length="70" mass="7808">MDVDCVLSAGDVNAIKTALQSQGWWPAFTIGFIAGGFCFVFFDYLHPFVRSVFDKLKKHKPEAVPMDLLA</sequence>
<feature type="transmembrane region" description="Helical" evidence="1">
    <location>
        <begin position="24"/>
        <end position="45"/>
    </location>
</feature>
<name>A0AA36DSL9_CYLNA</name>
<keyword evidence="1" id="KW-0812">Transmembrane</keyword>